<evidence type="ECO:0000256" key="7">
    <source>
        <dbReference type="ARBA" id="ARBA00022692"/>
    </source>
</evidence>
<comment type="pathway">
    <text evidence="2">Glycolipid biosynthesis; glycosylphosphatidylinositol-anchor biosynthesis.</text>
</comment>
<dbReference type="STRING" id="294747.C5MJ69"/>
<feature type="transmembrane region" description="Helical" evidence="12">
    <location>
        <begin position="324"/>
        <end position="342"/>
    </location>
</feature>
<keyword evidence="5 12" id="KW-0328">Glycosyltransferase</keyword>
<feature type="transmembrane region" description="Helical" evidence="12">
    <location>
        <begin position="12"/>
        <end position="31"/>
    </location>
</feature>
<evidence type="ECO:0000313" key="14">
    <source>
        <dbReference type="Proteomes" id="UP000002037"/>
    </source>
</evidence>
<dbReference type="PANTHER" id="PTHR22760:SF4">
    <property type="entry name" value="GPI MANNOSYLTRANSFERASE 3"/>
    <property type="match status" value="1"/>
</dbReference>
<keyword evidence="10 12" id="KW-0472">Membrane</keyword>
<comment type="subcellular location">
    <subcellularLocation>
        <location evidence="1 12">Endoplasmic reticulum membrane</location>
        <topology evidence="1 12">Multi-pass membrane protein</topology>
    </subcellularLocation>
</comment>
<dbReference type="GO" id="GO:0006506">
    <property type="term" value="P:GPI anchor biosynthetic process"/>
    <property type="evidence" value="ECO:0007669"/>
    <property type="project" value="UniProtKB-UniPathway"/>
</dbReference>
<proteinExistence type="inferred from homology"/>
<dbReference type="eggNOG" id="KOG1771">
    <property type="taxonomic scope" value="Eukaryota"/>
</dbReference>
<dbReference type="HOGENOM" id="CLU_012353_0_1_1"/>
<protein>
    <recommendedName>
        <fullName evidence="12">Mannosyltransferase</fullName>
        <ecNumber evidence="12">2.4.1.-</ecNumber>
    </recommendedName>
</protein>
<feature type="transmembrane region" description="Helical" evidence="12">
    <location>
        <begin position="279"/>
        <end position="295"/>
    </location>
</feature>
<evidence type="ECO:0000256" key="12">
    <source>
        <dbReference type="RuleBase" id="RU363075"/>
    </source>
</evidence>
<dbReference type="AlphaFoldDB" id="C5MJ69"/>
<evidence type="ECO:0000313" key="13">
    <source>
        <dbReference type="EMBL" id="EER30328.1"/>
    </source>
</evidence>
<dbReference type="EC" id="2.4.1.-" evidence="12"/>
<keyword evidence="4" id="KW-0337">GPI-anchor biosynthesis</keyword>
<feature type="transmembrane region" description="Helical" evidence="12">
    <location>
        <begin position="163"/>
        <end position="189"/>
    </location>
</feature>
<keyword evidence="9 12" id="KW-1133">Transmembrane helix</keyword>
<sequence>MATATRLSPVKLFIFIFLFRLFNSLIVQTFFQADEFYQALEPAHSFIYGYGYVTWEWKQQLRSSIHPLIYAVGYKLAGENKTLIYFIPKIISALIATIGEYNLYKFIEVYRDEKLAWITLMLSLFNPFNWYVSTRSFSNNLETGLTILALRYWPWDKKISKQWYLGLGFGFVSCIIRPTNILIWCPLGIWLLINAHITVKWAILSIVEVVVLFALNTGLDYYFYQQLTFPLYNFLEFNVIKNLSIFYGTAPWHFYIFQAIPLMMMIYLPFMLYGLEKSILLLAGAIYLLGFSLIQHKEFRFIYPLHPIMLYFTARGYNKLKPKYVILGITINICIGLFFTNVHERGVIDVVNYLQDSQSIGFLTPCHSTPWQSHFHKPDLDAWFLTCEPPLHLNKPSLEEVKAYRDQSDQFYDSPKEFIDAHLGQDLPFPQHLIVFEPLQELINEQLGGQYSECKRFFNSYFHWDSRRNGDVVVFCRNR</sequence>
<evidence type="ECO:0000256" key="2">
    <source>
        <dbReference type="ARBA" id="ARBA00004687"/>
    </source>
</evidence>
<evidence type="ECO:0000256" key="6">
    <source>
        <dbReference type="ARBA" id="ARBA00022679"/>
    </source>
</evidence>
<evidence type="ECO:0000256" key="9">
    <source>
        <dbReference type="ARBA" id="ARBA00022989"/>
    </source>
</evidence>
<dbReference type="InterPro" id="IPR005599">
    <property type="entry name" value="GPI_mannosylTrfase"/>
</dbReference>
<dbReference type="PANTHER" id="PTHR22760">
    <property type="entry name" value="GLYCOSYLTRANSFERASE"/>
    <property type="match status" value="1"/>
</dbReference>
<evidence type="ECO:0000256" key="3">
    <source>
        <dbReference type="ARBA" id="ARBA00006065"/>
    </source>
</evidence>
<dbReference type="Proteomes" id="UP000002037">
    <property type="component" value="Unassembled WGS sequence"/>
</dbReference>
<evidence type="ECO:0000256" key="10">
    <source>
        <dbReference type="ARBA" id="ARBA00023136"/>
    </source>
</evidence>
<dbReference type="KEGG" id="ctp:CTRG_06112"/>
<dbReference type="UniPathway" id="UPA00196"/>
<dbReference type="GO" id="GO:0000026">
    <property type="term" value="F:alpha-1,2-mannosyltransferase activity"/>
    <property type="evidence" value="ECO:0007669"/>
    <property type="project" value="EnsemblFungi"/>
</dbReference>
<dbReference type="GO" id="GO:0005789">
    <property type="term" value="C:endoplasmic reticulum membrane"/>
    <property type="evidence" value="ECO:0007669"/>
    <property type="project" value="UniProtKB-SubCell"/>
</dbReference>
<dbReference type="Pfam" id="PF03901">
    <property type="entry name" value="Glyco_transf_22"/>
    <property type="match status" value="1"/>
</dbReference>
<evidence type="ECO:0000256" key="5">
    <source>
        <dbReference type="ARBA" id="ARBA00022676"/>
    </source>
</evidence>
<feature type="transmembrane region" description="Helical" evidence="12">
    <location>
        <begin position="83"/>
        <end position="103"/>
    </location>
</feature>
<gene>
    <name evidence="13" type="ORF">CTRG_06112</name>
</gene>
<evidence type="ECO:0000256" key="8">
    <source>
        <dbReference type="ARBA" id="ARBA00022824"/>
    </source>
</evidence>
<keyword evidence="7 12" id="KW-0812">Transmembrane</keyword>
<evidence type="ECO:0000256" key="11">
    <source>
        <dbReference type="ARBA" id="ARBA00024708"/>
    </source>
</evidence>
<dbReference type="OrthoDB" id="416834at2759"/>
<feature type="transmembrane region" description="Helical" evidence="12">
    <location>
        <begin position="252"/>
        <end position="272"/>
    </location>
</feature>
<keyword evidence="6" id="KW-0808">Transferase</keyword>
<name>C5MJ69_CANTT</name>
<comment type="function">
    <text evidence="11">Mannosyltransferase involved in glycosylphosphatidylinositol-anchor biosynthesis. Transfers the third mannose to Man2-GlcN-acyl-PI during GPI precursor assembly.</text>
</comment>
<organism evidence="13 14">
    <name type="scientific">Candida tropicalis (strain ATCC MYA-3404 / T1)</name>
    <name type="common">Yeast</name>
    <dbReference type="NCBI Taxonomy" id="294747"/>
    <lineage>
        <taxon>Eukaryota</taxon>
        <taxon>Fungi</taxon>
        <taxon>Dikarya</taxon>
        <taxon>Ascomycota</taxon>
        <taxon>Saccharomycotina</taxon>
        <taxon>Pichiomycetes</taxon>
        <taxon>Debaryomycetaceae</taxon>
        <taxon>Candida/Lodderomyces clade</taxon>
        <taxon>Candida</taxon>
    </lineage>
</organism>
<evidence type="ECO:0000256" key="4">
    <source>
        <dbReference type="ARBA" id="ARBA00022502"/>
    </source>
</evidence>
<dbReference type="VEuPathDB" id="FungiDB:CTRG_06112"/>
<keyword evidence="14" id="KW-1185">Reference proteome</keyword>
<keyword evidence="8 12" id="KW-0256">Endoplasmic reticulum</keyword>
<dbReference type="GeneID" id="8298762"/>
<dbReference type="RefSeq" id="XP_002546634.1">
    <property type="nucleotide sequence ID" value="XM_002546588.1"/>
</dbReference>
<reference evidence="13 14" key="1">
    <citation type="journal article" date="2009" name="Nature">
        <title>Evolution of pathogenicity and sexual reproduction in eight Candida genomes.</title>
        <authorList>
            <person name="Butler G."/>
            <person name="Rasmussen M.D."/>
            <person name="Lin M.F."/>
            <person name="Santos M.A."/>
            <person name="Sakthikumar S."/>
            <person name="Munro C.A."/>
            <person name="Rheinbay E."/>
            <person name="Grabherr M."/>
            <person name="Forche A."/>
            <person name="Reedy J.L."/>
            <person name="Agrafioti I."/>
            <person name="Arnaud M.B."/>
            <person name="Bates S."/>
            <person name="Brown A.J."/>
            <person name="Brunke S."/>
            <person name="Costanzo M.C."/>
            <person name="Fitzpatrick D.A."/>
            <person name="de Groot P.W."/>
            <person name="Harris D."/>
            <person name="Hoyer L.L."/>
            <person name="Hube B."/>
            <person name="Klis F.M."/>
            <person name="Kodira C."/>
            <person name="Lennard N."/>
            <person name="Logue M.E."/>
            <person name="Martin R."/>
            <person name="Neiman A.M."/>
            <person name="Nikolaou E."/>
            <person name="Quail M.A."/>
            <person name="Quinn J."/>
            <person name="Santos M.C."/>
            <person name="Schmitzberger F.F."/>
            <person name="Sherlock G."/>
            <person name="Shah P."/>
            <person name="Silverstein K.A."/>
            <person name="Skrzypek M.S."/>
            <person name="Soll D."/>
            <person name="Staggs R."/>
            <person name="Stansfield I."/>
            <person name="Stumpf M.P."/>
            <person name="Sudbery P.E."/>
            <person name="Srikantha T."/>
            <person name="Zeng Q."/>
            <person name="Berman J."/>
            <person name="Berriman M."/>
            <person name="Heitman J."/>
            <person name="Gow N.A."/>
            <person name="Lorenz M.C."/>
            <person name="Birren B.W."/>
            <person name="Kellis M."/>
            <person name="Cuomo C.A."/>
        </authorList>
    </citation>
    <scope>NUCLEOTIDE SEQUENCE [LARGE SCALE GENOMIC DNA]</scope>
    <source>
        <strain evidence="14">ATCC MYA-3404 / T1</strain>
    </source>
</reference>
<dbReference type="EMBL" id="GG692405">
    <property type="protein sequence ID" value="EER30328.1"/>
    <property type="molecule type" value="Genomic_DNA"/>
</dbReference>
<accession>C5MJ69</accession>
<comment type="similarity">
    <text evidence="3">Belongs to the glycosyltransferase 22 family. PIGB subfamily.</text>
</comment>
<feature type="transmembrane region" description="Helical" evidence="12">
    <location>
        <begin position="201"/>
        <end position="224"/>
    </location>
</feature>
<evidence type="ECO:0000256" key="1">
    <source>
        <dbReference type="ARBA" id="ARBA00004477"/>
    </source>
</evidence>